<evidence type="ECO:0000313" key="6">
    <source>
        <dbReference type="Proteomes" id="UP000217209"/>
    </source>
</evidence>
<evidence type="ECO:0000256" key="1">
    <source>
        <dbReference type="ARBA" id="ARBA00004255"/>
    </source>
</evidence>
<evidence type="ECO:0000313" key="5">
    <source>
        <dbReference type="EMBL" id="AQQ16172.1"/>
    </source>
</evidence>
<dbReference type="GO" id="GO:0070273">
    <property type="term" value="F:phosphatidylinositol-4-phosphate binding"/>
    <property type="evidence" value="ECO:0007669"/>
    <property type="project" value="InterPro"/>
</dbReference>
<evidence type="ECO:0000256" key="4">
    <source>
        <dbReference type="ARBA" id="ARBA00023136"/>
    </source>
</evidence>
<dbReference type="InterPro" id="IPR038261">
    <property type="entry name" value="GPP34-like_sf"/>
</dbReference>
<dbReference type="Proteomes" id="UP000217209">
    <property type="component" value="Chromosome"/>
</dbReference>
<dbReference type="GO" id="GO:0005737">
    <property type="term" value="C:cytoplasm"/>
    <property type="evidence" value="ECO:0007669"/>
    <property type="project" value="UniProtKB-ARBA"/>
</dbReference>
<dbReference type="EMBL" id="CP019688">
    <property type="protein sequence ID" value="AQQ16172.1"/>
    <property type="molecule type" value="Genomic_DNA"/>
</dbReference>
<evidence type="ECO:0008006" key="7">
    <source>
        <dbReference type="Google" id="ProtNLM"/>
    </source>
</evidence>
<dbReference type="GO" id="GO:0012505">
    <property type="term" value="C:endomembrane system"/>
    <property type="evidence" value="ECO:0007669"/>
    <property type="project" value="UniProtKB-ARBA"/>
</dbReference>
<name>A0A1Q2HZA2_9CORY</name>
<sequence length="226" mass="24864">MLIAEQLYLLLYDDHGFGTGYGRFNDAGVAAGVMADLSLGYGALQYSDNRARRVRVIAGLPPNAHPALVAAHSKILEKPDRRAEDWMSRGNIGKREDVTVGLVHRGVLIPEFSKGIFLSSTYYRTRDASVEKQLRARLQAVMFGHKQAALDEAVVLLALDALWSVRGILKAELTGMPRGESRARIRELREKATDPAYGWVDPLLGHSLKACMKSLRQAQNNHGASA</sequence>
<evidence type="ECO:0000256" key="2">
    <source>
        <dbReference type="ARBA" id="ARBA00023034"/>
    </source>
</evidence>
<accession>A0A1Q2HZA2</accession>
<reference evidence="5 6" key="1">
    <citation type="submission" date="2016-12" db="EMBL/GenBank/DDBJ databases">
        <authorList>
            <person name="Song W.-J."/>
            <person name="Kurnit D.M."/>
        </authorList>
    </citation>
    <scope>NUCLEOTIDE SEQUENCE [LARGE SCALE GENOMIC DNA]</scope>
    <source>
        <strain evidence="5 6">DSM 30827</strain>
    </source>
</reference>
<dbReference type="RefSeq" id="WP_095660762.1">
    <property type="nucleotide sequence ID" value="NZ_CP019688.1"/>
</dbReference>
<protein>
    <recommendedName>
        <fullName evidence="7">Golgi phosphoprotein 3 (GPP34)</fullName>
    </recommendedName>
</protein>
<dbReference type="AlphaFoldDB" id="A0A1Q2HZA2"/>
<dbReference type="Pfam" id="PF05719">
    <property type="entry name" value="GPP34"/>
    <property type="match status" value="1"/>
</dbReference>
<dbReference type="InterPro" id="IPR008628">
    <property type="entry name" value="GPP34-like"/>
</dbReference>
<organism evidence="5 6">
    <name type="scientific">Corynebacterium glaucum</name>
    <dbReference type="NCBI Taxonomy" id="187491"/>
    <lineage>
        <taxon>Bacteria</taxon>
        <taxon>Bacillati</taxon>
        <taxon>Actinomycetota</taxon>
        <taxon>Actinomycetes</taxon>
        <taxon>Mycobacteriales</taxon>
        <taxon>Corynebacteriaceae</taxon>
        <taxon>Corynebacterium</taxon>
    </lineage>
</organism>
<gene>
    <name evidence="5" type="ORF">CGLAU_11200</name>
</gene>
<proteinExistence type="predicted"/>
<dbReference type="Gene3D" id="1.10.3630.10">
    <property type="entry name" value="yeast vps74-n-term truncation variant domain like"/>
    <property type="match status" value="1"/>
</dbReference>
<keyword evidence="6" id="KW-1185">Reference proteome</keyword>
<dbReference type="OrthoDB" id="4419256at2"/>
<keyword evidence="2" id="KW-0333">Golgi apparatus</keyword>
<keyword evidence="3" id="KW-0446">Lipid-binding</keyword>
<keyword evidence="4" id="KW-0472">Membrane</keyword>
<dbReference type="KEGG" id="cgv:CGLAU_11200"/>
<evidence type="ECO:0000256" key="3">
    <source>
        <dbReference type="ARBA" id="ARBA00023121"/>
    </source>
</evidence>
<comment type="subcellular location">
    <subcellularLocation>
        <location evidence="1">Golgi apparatus membrane</location>
        <topology evidence="1">Peripheral membrane protein</topology>
        <orientation evidence="1">Cytoplasmic side</orientation>
    </subcellularLocation>
</comment>